<gene>
    <name evidence="2" type="ordered locus">Bsel_0514</name>
</gene>
<dbReference type="Proteomes" id="UP000000271">
    <property type="component" value="Chromosome"/>
</dbReference>
<dbReference type="HOGENOM" id="CLU_3395060_0_0_9"/>
<evidence type="ECO:0000313" key="2">
    <source>
        <dbReference type="EMBL" id="ADH98050.1"/>
    </source>
</evidence>
<dbReference type="EMBL" id="CP001791">
    <property type="protein sequence ID" value="ADH98050.1"/>
    <property type="molecule type" value="Genomic_DNA"/>
</dbReference>
<sequence length="31" mass="3551">MKVKNWQWAVLLLAIGFIAGALIWARAFMTM</sequence>
<organism evidence="2 3">
    <name type="scientific">Bacillus selenitireducens (strain ATCC 700615 / DSM 15326 / MLS10)</name>
    <dbReference type="NCBI Taxonomy" id="439292"/>
    <lineage>
        <taxon>Bacteria</taxon>
        <taxon>Bacillati</taxon>
        <taxon>Bacillota</taxon>
        <taxon>Bacilli</taxon>
        <taxon>Bacillales</taxon>
        <taxon>Bacillaceae</taxon>
        <taxon>Salisediminibacterium</taxon>
    </lineage>
</organism>
<keyword evidence="3" id="KW-1185">Reference proteome</keyword>
<evidence type="ECO:0000313" key="3">
    <source>
        <dbReference type="Proteomes" id="UP000000271"/>
    </source>
</evidence>
<reference evidence="2" key="1">
    <citation type="submission" date="2009-10" db="EMBL/GenBank/DDBJ databases">
        <title>Complete sequence of Bacillus selenitireducens MLS10.</title>
        <authorList>
            <consortium name="US DOE Joint Genome Institute"/>
            <person name="Lucas S."/>
            <person name="Copeland A."/>
            <person name="Lapidus A."/>
            <person name="Glavina del Rio T."/>
            <person name="Dalin E."/>
            <person name="Tice H."/>
            <person name="Bruce D."/>
            <person name="Goodwin L."/>
            <person name="Pitluck S."/>
            <person name="Sims D."/>
            <person name="Brettin T."/>
            <person name="Detter J.C."/>
            <person name="Han C."/>
            <person name="Larimer F."/>
            <person name="Land M."/>
            <person name="Hauser L."/>
            <person name="Kyrpides N."/>
            <person name="Ovchinnikova G."/>
            <person name="Stolz J."/>
        </authorList>
    </citation>
    <scope>NUCLEOTIDE SEQUENCE [LARGE SCALE GENOMIC DNA]</scope>
    <source>
        <strain evidence="2">MLS10</strain>
    </source>
</reference>
<keyword evidence="1" id="KW-1133">Transmembrane helix</keyword>
<feature type="transmembrane region" description="Helical" evidence="1">
    <location>
        <begin position="6"/>
        <end position="25"/>
    </location>
</feature>
<dbReference type="STRING" id="439292.Bsel_0514"/>
<name>D6XXX7_BACIE</name>
<dbReference type="KEGG" id="bse:Bsel_0514"/>
<keyword evidence="1" id="KW-0472">Membrane</keyword>
<accession>D6XXX7</accession>
<protein>
    <submittedName>
        <fullName evidence="2">Uncharacterized protein</fullName>
    </submittedName>
</protein>
<keyword evidence="1" id="KW-0812">Transmembrane</keyword>
<proteinExistence type="predicted"/>
<dbReference type="AlphaFoldDB" id="D6XXX7"/>
<evidence type="ECO:0000256" key="1">
    <source>
        <dbReference type="SAM" id="Phobius"/>
    </source>
</evidence>